<organism evidence="1 2">
    <name type="scientific">Exidia glandulosa HHB12029</name>
    <dbReference type="NCBI Taxonomy" id="1314781"/>
    <lineage>
        <taxon>Eukaryota</taxon>
        <taxon>Fungi</taxon>
        <taxon>Dikarya</taxon>
        <taxon>Basidiomycota</taxon>
        <taxon>Agaricomycotina</taxon>
        <taxon>Agaricomycetes</taxon>
        <taxon>Auriculariales</taxon>
        <taxon>Exidiaceae</taxon>
        <taxon>Exidia</taxon>
    </lineage>
</organism>
<evidence type="ECO:0000313" key="1">
    <source>
        <dbReference type="EMBL" id="KZW04289.1"/>
    </source>
</evidence>
<dbReference type="Proteomes" id="UP000077266">
    <property type="component" value="Unassembled WGS sequence"/>
</dbReference>
<proteinExistence type="predicted"/>
<sequence length="64" mass="7027">MYTLAASLHLQLDDLTKSLTHDCSVNSLGLPRTILRWPSSSCSTRTSHLSVDERVRAALDDAEA</sequence>
<protein>
    <submittedName>
        <fullName evidence="1">Uncharacterized protein</fullName>
    </submittedName>
</protein>
<accession>A0A165QZR1</accession>
<dbReference type="InParanoid" id="A0A165QZR1"/>
<dbReference type="EMBL" id="KV425882">
    <property type="protein sequence ID" value="KZW04289.1"/>
    <property type="molecule type" value="Genomic_DNA"/>
</dbReference>
<dbReference type="AlphaFoldDB" id="A0A165QZR1"/>
<gene>
    <name evidence="1" type="ORF">EXIGLDRAFT_716270</name>
</gene>
<keyword evidence="2" id="KW-1185">Reference proteome</keyword>
<reference evidence="1 2" key="1">
    <citation type="journal article" date="2016" name="Mol. Biol. Evol.">
        <title>Comparative Genomics of Early-Diverging Mushroom-Forming Fungi Provides Insights into the Origins of Lignocellulose Decay Capabilities.</title>
        <authorList>
            <person name="Nagy L.G."/>
            <person name="Riley R."/>
            <person name="Tritt A."/>
            <person name="Adam C."/>
            <person name="Daum C."/>
            <person name="Floudas D."/>
            <person name="Sun H."/>
            <person name="Yadav J.S."/>
            <person name="Pangilinan J."/>
            <person name="Larsson K.H."/>
            <person name="Matsuura K."/>
            <person name="Barry K."/>
            <person name="Labutti K."/>
            <person name="Kuo R."/>
            <person name="Ohm R.A."/>
            <person name="Bhattacharya S.S."/>
            <person name="Shirouzu T."/>
            <person name="Yoshinaga Y."/>
            <person name="Martin F.M."/>
            <person name="Grigoriev I.V."/>
            <person name="Hibbett D.S."/>
        </authorList>
    </citation>
    <scope>NUCLEOTIDE SEQUENCE [LARGE SCALE GENOMIC DNA]</scope>
    <source>
        <strain evidence="1 2">HHB12029</strain>
    </source>
</reference>
<evidence type="ECO:0000313" key="2">
    <source>
        <dbReference type="Proteomes" id="UP000077266"/>
    </source>
</evidence>
<name>A0A165QZR1_EXIGL</name>